<sequence>MIDINKELIDKLYYKEIEGSDSLLCPGAVSKPSHIISKEGLELMLKEKSLTFPKSLMDFYSQAAMLSLTWIIVDERFRNGKEREALFKEDPWIKKEYLDNGYSWEAVKILLSGNLNISEIQNIIDIEDVKSTGMYDAAISLGLNGGDLRPIDFNEYAVACMKVENGKLIDNVYLYTGFGGFPEALHDMKVNFEQYLELAYKAKCFNYWNLTYCLKEKSPSYELMKRFFPIIFPQIDPDLKEFGIEY</sequence>
<protein>
    <submittedName>
        <fullName evidence="1">Uncharacterized protein</fullName>
    </submittedName>
</protein>
<name>A0A7Y0FIP9_9FLAO</name>
<evidence type="ECO:0000313" key="1">
    <source>
        <dbReference type="EMBL" id="NML57714.1"/>
    </source>
</evidence>
<proteinExistence type="predicted"/>
<reference evidence="1 2" key="1">
    <citation type="submission" date="2020-04" db="EMBL/GenBank/DDBJ databases">
        <title>Chryseobacterium sp. RJ-7-14 sp. nov., isolated from Jeju soil.</title>
        <authorList>
            <person name="Dahal R.H."/>
            <person name="Chaudhary D.K."/>
        </authorList>
    </citation>
    <scope>NUCLEOTIDE SEQUENCE [LARGE SCALE GENOMIC DNA]</scope>
    <source>
        <strain evidence="1 2">RJ-7-14</strain>
    </source>
</reference>
<dbReference type="Proteomes" id="UP000552615">
    <property type="component" value="Unassembled WGS sequence"/>
</dbReference>
<gene>
    <name evidence="1" type="ORF">HHL20_10205</name>
</gene>
<accession>A0A7Y0FIP9</accession>
<organism evidence="1 2">
    <name type="scientific">Chryseobacterium cheonjiense</name>
    <dbReference type="NCBI Taxonomy" id="2728845"/>
    <lineage>
        <taxon>Bacteria</taxon>
        <taxon>Pseudomonadati</taxon>
        <taxon>Bacteroidota</taxon>
        <taxon>Flavobacteriia</taxon>
        <taxon>Flavobacteriales</taxon>
        <taxon>Weeksellaceae</taxon>
        <taxon>Chryseobacterium group</taxon>
        <taxon>Chryseobacterium</taxon>
    </lineage>
</organism>
<comment type="caution">
    <text evidence="1">The sequence shown here is derived from an EMBL/GenBank/DDBJ whole genome shotgun (WGS) entry which is preliminary data.</text>
</comment>
<evidence type="ECO:0000313" key="2">
    <source>
        <dbReference type="Proteomes" id="UP000552615"/>
    </source>
</evidence>
<dbReference type="EMBL" id="JABBGF010000001">
    <property type="protein sequence ID" value="NML57714.1"/>
    <property type="molecule type" value="Genomic_DNA"/>
</dbReference>
<keyword evidence="2" id="KW-1185">Reference proteome</keyword>
<dbReference type="AlphaFoldDB" id="A0A7Y0FIP9"/>
<dbReference type="RefSeq" id="WP_169231021.1">
    <property type="nucleotide sequence ID" value="NZ_JABBGF010000001.1"/>
</dbReference>